<evidence type="ECO:0000313" key="16">
    <source>
        <dbReference type="Proteomes" id="UP000448877"/>
    </source>
</evidence>
<dbReference type="InterPro" id="IPR039426">
    <property type="entry name" value="TonB-dep_rcpt-like"/>
</dbReference>
<protein>
    <submittedName>
        <fullName evidence="12 13">TonB-dependent receptor</fullName>
    </submittedName>
</protein>
<proteinExistence type="inferred from homology"/>
<dbReference type="eggNOG" id="COG1629">
    <property type="taxonomic scope" value="Bacteria"/>
</dbReference>
<evidence type="ECO:0000256" key="9">
    <source>
        <dbReference type="RuleBase" id="RU003357"/>
    </source>
</evidence>
<evidence type="ECO:0000256" key="6">
    <source>
        <dbReference type="ARBA" id="ARBA00023136"/>
    </source>
</evidence>
<dbReference type="InterPro" id="IPR000531">
    <property type="entry name" value="Beta-barrel_TonB"/>
</dbReference>
<sequence length="1068" mass="118314">MENRITLSKRVEGKSRLWVTLLLLCFCSFTWAQVKVTGVVTDPSGEAIIGANIVEKGVPGNGTISDIDGNFTLNVKSNKATVTVSFIGYKDKTVALNGSTNLKVTLEEDSQSLDEVVVVGYGSVKKSNLTTSVSKMTSEAIEGRPVTNLSDALSGQLAGVQTQTSSGIPGEEMQITVRGVSSINGSSNPLIVVDGVITENMSNVNPSDVASIQVLKDAAATSIYGARGSAGVILIETKQAQKGAPVVKWESYLGFQNAVGLPEMMSPKEWMAYNLYLKNAMWLQKDGNNTLDTPNKDRPSGDRVNPDWLLNPNSDTADWTLRSDLPQTDWVDAILQTAFTHSHQVSVSSKGDRYSIYASAGYLNQEGIVKHTGYERFNFRINASMNINKHIKAGVNFAPTISSQDRGESEGKDKVIMTALTMIPTIGINEGTRSLGFSKFRKDDVNPYERLRQVTDSRNIKNFDVASWVEANIIKGLTFKSMFNYSSENRIDEYFLPLDVQKMSVKSATASSKVISGSRTGWQNTLSYDFTLWKKHQMNVLLGQSIENRSIYTADMKATDFPLDNVPTLNQGATPSQASTLKNIVRTASLFGRLSYNYDDKYLVSASMRRDGSSRFGPSNRWATFPSVSAGWKINSEEFMKDIEFISLLKLRASWGMSGNDRIGYSDYVSTFTTGNVAYGNTSQIAIYPTNYANSDLKWETTKAFDFGFDLSLFKNRIQLNVDYYINRTDDLLYNLQLPAATGFNSMRTNLASIENRGWEIDLTTTNINTRSFKWSSTLNLSGNKNKVLDLGGNDEIITDAWNAQFITKVGGPISQFYTYLTDGLLTEADFEVGADGRYNPNKPLVPTVKGKKQRPGNVKYVDVDGSGSIDNDDRVAYGSNEPDVMFGFTNRFTYKDFELSIFLRGQIGGNVLWIGARNLDTGGKYGANNTLRRWLHCYKEDYPNGNPIPTELGVDMSWDGKTPTPYGLGDNSEQDGQLHRTDLEIFDATFLRIQNVSLAYNMPKKWLNALGIKAAKIYGTVENLHTFTDYVGNPDTNSYSTNPMLRGADYNTYPLSRKYIFGVNVTF</sequence>
<evidence type="ECO:0000313" key="13">
    <source>
        <dbReference type="EMBL" id="KAA5422859.1"/>
    </source>
</evidence>
<dbReference type="GO" id="GO:0009279">
    <property type="term" value="C:cell outer membrane"/>
    <property type="evidence" value="ECO:0007669"/>
    <property type="project" value="UniProtKB-SubCell"/>
</dbReference>
<keyword evidence="6 8" id="KW-0472">Membrane</keyword>
<dbReference type="FunFam" id="2.170.130.10:FF:000008">
    <property type="entry name" value="SusC/RagA family TonB-linked outer membrane protein"/>
    <property type="match status" value="1"/>
</dbReference>
<dbReference type="PROSITE" id="PS52016">
    <property type="entry name" value="TONB_DEPENDENT_REC_3"/>
    <property type="match status" value="1"/>
</dbReference>
<keyword evidence="4 8" id="KW-0812">Transmembrane</keyword>
<dbReference type="SUPFAM" id="SSF56935">
    <property type="entry name" value="Porins"/>
    <property type="match status" value="1"/>
</dbReference>
<dbReference type="InterPro" id="IPR023996">
    <property type="entry name" value="TonB-dep_OMP_SusC/RagA"/>
</dbReference>
<name>A0A0P0GLA3_9BACE</name>
<dbReference type="AlphaFoldDB" id="A0A0P0GLA3"/>
<dbReference type="InterPro" id="IPR023997">
    <property type="entry name" value="TonB-dep_OMP_SusC/RagA_CS"/>
</dbReference>
<reference evidence="12 15" key="1">
    <citation type="journal article" date="2015" name="Science">
        <title>Genetic determinants of in vivo fitness and diet responsiveness in multiple human gut Bacteroides.</title>
        <authorList>
            <person name="Wu M."/>
            <person name="McNulty N.P."/>
            <person name="Rodionov D.A."/>
            <person name="Khoroshkin M.S."/>
            <person name="Griffin N.W."/>
            <person name="Cheng J."/>
            <person name="Latreille P."/>
            <person name="Kerstetter R.A."/>
            <person name="Terrapon N."/>
            <person name="Henrissat B."/>
            <person name="Osterman A.L."/>
            <person name="Gordon J.I."/>
        </authorList>
    </citation>
    <scope>NUCLEOTIDE SEQUENCE [LARGE SCALE GENOMIC DNA]</scope>
    <source>
        <strain evidence="12 15">WH2</strain>
    </source>
</reference>
<evidence type="ECO:0000256" key="4">
    <source>
        <dbReference type="ARBA" id="ARBA00022692"/>
    </source>
</evidence>
<dbReference type="PATRIC" id="fig|246787.4.peg.1615"/>
<evidence type="ECO:0000256" key="5">
    <source>
        <dbReference type="ARBA" id="ARBA00023077"/>
    </source>
</evidence>
<evidence type="ECO:0000256" key="8">
    <source>
        <dbReference type="PROSITE-ProRule" id="PRU01360"/>
    </source>
</evidence>
<accession>A0A0P0GLA3</accession>
<dbReference type="InterPro" id="IPR036942">
    <property type="entry name" value="Beta-barrel_TonB_sf"/>
</dbReference>
<dbReference type="Pfam" id="PF00593">
    <property type="entry name" value="TonB_dep_Rec_b-barrel"/>
    <property type="match status" value="1"/>
</dbReference>
<dbReference type="Proteomes" id="UP000482653">
    <property type="component" value="Unassembled WGS sequence"/>
</dbReference>
<dbReference type="RefSeq" id="WP_025726035.1">
    <property type="nucleotide sequence ID" value="NZ_CABMLT010000006.1"/>
</dbReference>
<dbReference type="EMBL" id="VVYX01000001">
    <property type="protein sequence ID" value="KAA5422859.1"/>
    <property type="molecule type" value="Genomic_DNA"/>
</dbReference>
<evidence type="ECO:0000256" key="2">
    <source>
        <dbReference type="ARBA" id="ARBA00022448"/>
    </source>
</evidence>
<dbReference type="EMBL" id="VVYV01000002">
    <property type="protein sequence ID" value="KAA5423379.1"/>
    <property type="molecule type" value="Genomic_DNA"/>
</dbReference>
<reference evidence="16 17" key="2">
    <citation type="journal article" date="2019" name="Nat. Med.">
        <title>A library of human gut bacterial isolates paired with longitudinal multiomics data enables mechanistic microbiome research.</title>
        <authorList>
            <person name="Poyet M."/>
            <person name="Groussin M."/>
            <person name="Gibbons S.M."/>
            <person name="Avila-Pacheco J."/>
            <person name="Jiang X."/>
            <person name="Kearney S.M."/>
            <person name="Perrotta A.R."/>
            <person name="Berdy B."/>
            <person name="Zhao S."/>
            <person name="Lieberman T.D."/>
            <person name="Swanson P.K."/>
            <person name="Smith M."/>
            <person name="Roesemann S."/>
            <person name="Alexander J.E."/>
            <person name="Rich S.A."/>
            <person name="Livny J."/>
            <person name="Vlamakis H."/>
            <person name="Clish C."/>
            <person name="Bullock K."/>
            <person name="Deik A."/>
            <person name="Scott J."/>
            <person name="Pierce K.A."/>
            <person name="Xavier R.J."/>
            <person name="Alm E.J."/>
        </authorList>
    </citation>
    <scope>NUCLEOTIDE SEQUENCE [LARGE SCALE GENOMIC DNA]</scope>
    <source>
        <strain evidence="14 16">BIOML-A6</strain>
        <strain evidence="13 17">BIOML-A8</strain>
    </source>
</reference>
<evidence type="ECO:0000313" key="12">
    <source>
        <dbReference type="EMBL" id="ALJ58824.1"/>
    </source>
</evidence>
<organism evidence="12 15">
    <name type="scientific">Bacteroides cellulosilyticus</name>
    <dbReference type="NCBI Taxonomy" id="246787"/>
    <lineage>
        <taxon>Bacteria</taxon>
        <taxon>Pseudomonadati</taxon>
        <taxon>Bacteroidota</taxon>
        <taxon>Bacteroidia</taxon>
        <taxon>Bacteroidales</taxon>
        <taxon>Bacteroidaceae</taxon>
        <taxon>Bacteroides</taxon>
    </lineage>
</organism>
<evidence type="ECO:0000256" key="7">
    <source>
        <dbReference type="ARBA" id="ARBA00023237"/>
    </source>
</evidence>
<keyword evidence="3 8" id="KW-1134">Transmembrane beta strand</keyword>
<evidence type="ECO:0000259" key="10">
    <source>
        <dbReference type="Pfam" id="PF00593"/>
    </source>
</evidence>
<dbReference type="InterPro" id="IPR037066">
    <property type="entry name" value="Plug_dom_sf"/>
</dbReference>
<evidence type="ECO:0000313" key="14">
    <source>
        <dbReference type="EMBL" id="KAA5423379.1"/>
    </source>
</evidence>
<keyword evidence="5 9" id="KW-0798">TonB box</keyword>
<feature type="domain" description="TonB-dependent receptor plug" evidence="11">
    <location>
        <begin position="126"/>
        <end position="232"/>
    </location>
</feature>
<keyword evidence="12" id="KW-0675">Receptor</keyword>
<evidence type="ECO:0000313" key="15">
    <source>
        <dbReference type="Proteomes" id="UP000061809"/>
    </source>
</evidence>
<dbReference type="Pfam" id="PF07715">
    <property type="entry name" value="Plug"/>
    <property type="match status" value="1"/>
</dbReference>
<dbReference type="Gene3D" id="2.170.130.10">
    <property type="entry name" value="TonB-dependent receptor, plug domain"/>
    <property type="match status" value="1"/>
</dbReference>
<keyword evidence="7 8" id="KW-0998">Cell outer membrane</keyword>
<dbReference type="Proteomes" id="UP000061809">
    <property type="component" value="Chromosome"/>
</dbReference>
<dbReference type="NCBIfam" id="TIGR04056">
    <property type="entry name" value="OMP_RagA_SusC"/>
    <property type="match status" value="1"/>
</dbReference>
<dbReference type="Proteomes" id="UP000448877">
    <property type="component" value="Unassembled WGS sequence"/>
</dbReference>
<dbReference type="InterPro" id="IPR008969">
    <property type="entry name" value="CarboxyPept-like_regulatory"/>
</dbReference>
<evidence type="ECO:0000256" key="1">
    <source>
        <dbReference type="ARBA" id="ARBA00004571"/>
    </source>
</evidence>
<comment type="subcellular location">
    <subcellularLocation>
        <location evidence="1 8">Cell outer membrane</location>
        <topology evidence="1 8">Multi-pass membrane protein</topology>
    </subcellularLocation>
</comment>
<evidence type="ECO:0000256" key="3">
    <source>
        <dbReference type="ARBA" id="ARBA00022452"/>
    </source>
</evidence>
<dbReference type="Pfam" id="PF13715">
    <property type="entry name" value="CarbopepD_reg_2"/>
    <property type="match status" value="1"/>
</dbReference>
<comment type="similarity">
    <text evidence="8 9">Belongs to the TonB-dependent receptor family.</text>
</comment>
<dbReference type="STRING" id="246787.BcellWH2_01570"/>
<dbReference type="GeneID" id="66306993"/>
<dbReference type="InterPro" id="IPR012910">
    <property type="entry name" value="Plug_dom"/>
</dbReference>
<dbReference type="KEGG" id="bcel:BcellWH2_01570"/>
<dbReference type="Gene3D" id="2.40.170.20">
    <property type="entry name" value="TonB-dependent receptor, beta-barrel domain"/>
    <property type="match status" value="1"/>
</dbReference>
<evidence type="ECO:0000259" key="11">
    <source>
        <dbReference type="Pfam" id="PF07715"/>
    </source>
</evidence>
<dbReference type="SUPFAM" id="SSF49464">
    <property type="entry name" value="Carboxypeptidase regulatory domain-like"/>
    <property type="match status" value="1"/>
</dbReference>
<gene>
    <name evidence="12" type="ORF">BcellWH2_01570</name>
    <name evidence="14" type="ORF">F2Y81_02050</name>
    <name evidence="13" type="ORF">F2Y87_00430</name>
</gene>
<dbReference type="Gene3D" id="2.60.40.1120">
    <property type="entry name" value="Carboxypeptidase-like, regulatory domain"/>
    <property type="match status" value="1"/>
</dbReference>
<dbReference type="EMBL" id="CP012801">
    <property type="protein sequence ID" value="ALJ58824.1"/>
    <property type="molecule type" value="Genomic_DNA"/>
</dbReference>
<keyword evidence="2 8" id="KW-0813">Transport</keyword>
<dbReference type="NCBIfam" id="TIGR04057">
    <property type="entry name" value="SusC_RagA_signa"/>
    <property type="match status" value="1"/>
</dbReference>
<evidence type="ECO:0000313" key="17">
    <source>
        <dbReference type="Proteomes" id="UP000482653"/>
    </source>
</evidence>
<feature type="domain" description="TonB-dependent receptor-like beta-barrel" evidence="10">
    <location>
        <begin position="478"/>
        <end position="784"/>
    </location>
</feature>